<accession>A0ABQ9HR25</accession>
<comment type="caution">
    <text evidence="3">The sequence shown here is derived from an EMBL/GenBank/DDBJ whole genome shotgun (WGS) entry which is preliminary data.</text>
</comment>
<evidence type="ECO:0000313" key="3">
    <source>
        <dbReference type="EMBL" id="KAJ8886554.1"/>
    </source>
</evidence>
<keyword evidence="4" id="KW-1185">Reference proteome</keyword>
<proteinExistence type="predicted"/>
<evidence type="ECO:0000313" key="4">
    <source>
        <dbReference type="Proteomes" id="UP001159363"/>
    </source>
</evidence>
<reference evidence="3 4" key="1">
    <citation type="submission" date="2023-02" db="EMBL/GenBank/DDBJ databases">
        <title>LHISI_Scaffold_Assembly.</title>
        <authorList>
            <person name="Stuart O.P."/>
            <person name="Cleave R."/>
            <person name="Magrath M.J.L."/>
            <person name="Mikheyev A.S."/>
        </authorList>
    </citation>
    <scope>NUCLEOTIDE SEQUENCE [LARGE SCALE GENOMIC DNA]</scope>
    <source>
        <strain evidence="3">Daus_M_001</strain>
        <tissue evidence="3">Leg muscle</tissue>
    </source>
</reference>
<evidence type="ECO:0000259" key="2">
    <source>
        <dbReference type="Pfam" id="PF22936"/>
    </source>
</evidence>
<dbReference type="Proteomes" id="UP001159363">
    <property type="component" value="Chromosome X"/>
</dbReference>
<dbReference type="EMBL" id="JARBHB010000004">
    <property type="protein sequence ID" value="KAJ8886554.1"/>
    <property type="molecule type" value="Genomic_DNA"/>
</dbReference>
<feature type="region of interest" description="Disordered" evidence="1">
    <location>
        <begin position="225"/>
        <end position="251"/>
    </location>
</feature>
<protein>
    <recommendedName>
        <fullName evidence="2">Retrovirus-related Pol polyprotein from transposon TNT 1-94-like beta-barrel domain-containing protein</fullName>
    </recommendedName>
</protein>
<organism evidence="3 4">
    <name type="scientific">Dryococelus australis</name>
    <dbReference type="NCBI Taxonomy" id="614101"/>
    <lineage>
        <taxon>Eukaryota</taxon>
        <taxon>Metazoa</taxon>
        <taxon>Ecdysozoa</taxon>
        <taxon>Arthropoda</taxon>
        <taxon>Hexapoda</taxon>
        <taxon>Insecta</taxon>
        <taxon>Pterygota</taxon>
        <taxon>Neoptera</taxon>
        <taxon>Polyneoptera</taxon>
        <taxon>Phasmatodea</taxon>
        <taxon>Verophasmatodea</taxon>
        <taxon>Anareolatae</taxon>
        <taxon>Phasmatidae</taxon>
        <taxon>Eurycanthinae</taxon>
        <taxon>Dryococelus</taxon>
    </lineage>
</organism>
<evidence type="ECO:0000256" key="1">
    <source>
        <dbReference type="SAM" id="MobiDB-lite"/>
    </source>
</evidence>
<sequence>MASAVADEYKIPKLNGENCFVWSIGAKAKLVSKKLWGAVITTPQGTNYSALAFLILIVGDKSIEDLGTCTLVEEALTVLKVMHTRFSLYHTRMLLLEYSGGIEFTDKQKAAFYLRGLLFPKYDGFARNIKREGDSNVISTTAIKTNLLLEEKIMKRKGEVKDKVGESKALVIHENASKYKHEAKHTFNKPNYKQRNVRLSDSVNQPKNIVCFACNETGHISRYSPRYMKGEQGSPTNRLGHSSEPRKGSATSNGSWLLQWFVASAASHHMTSHKELFKNFERATGSIFRADDSPLKVEGCQQLDKKGLILVIQNVSIRALNKLGQAVFAAFADEGGNEMYVNEAVNPSTSIQKASGTVKKSETIQCHRRFGYMQKLPYEVAKTETNENYDVCIRGKMKRWPFPAR</sequence>
<feature type="domain" description="Retrovirus-related Pol polyprotein from transposon TNT 1-94-like beta-barrel" evidence="2">
    <location>
        <begin position="260"/>
        <end position="303"/>
    </location>
</feature>
<dbReference type="InterPro" id="IPR054722">
    <property type="entry name" value="PolX-like_BBD"/>
</dbReference>
<dbReference type="Pfam" id="PF22936">
    <property type="entry name" value="Pol_BBD"/>
    <property type="match status" value="1"/>
</dbReference>
<name>A0ABQ9HR25_9NEOP</name>
<gene>
    <name evidence="3" type="ORF">PR048_012765</name>
</gene>